<name>A0ABT6H4K9_9BACI</name>
<gene>
    <name evidence="1" type="ORF">P6P90_05090</name>
</gene>
<reference evidence="1 2" key="1">
    <citation type="submission" date="2023-04" db="EMBL/GenBank/DDBJ databases">
        <title>Ectobacillus antri isolated from activated sludge.</title>
        <authorList>
            <person name="Yan P."/>
            <person name="Liu X."/>
        </authorList>
    </citation>
    <scope>NUCLEOTIDE SEQUENCE [LARGE SCALE GENOMIC DNA]</scope>
    <source>
        <strain evidence="1 2">C18H</strain>
    </source>
</reference>
<sequence length="166" mass="19130">MIVKENLEEALHNLKQTLQGKEYRMLHSVQDEGAEKGFLGQIYNPFAPDEILYEIVAYHNIEKSTVQLRSTGIAEATFSFYVRRKQQGISLLVQYFELLDYDFIDALFHVIVKTNPVLKQIWNDCTEQEREDMVLYVKDVLLSAGLPVLDMPSLMIEDMLQDAGVL</sequence>
<keyword evidence="2" id="KW-1185">Reference proteome</keyword>
<dbReference type="RefSeq" id="WP_124563454.1">
    <property type="nucleotide sequence ID" value="NZ_JARRRY010000001.1"/>
</dbReference>
<evidence type="ECO:0000313" key="2">
    <source>
        <dbReference type="Proteomes" id="UP001218246"/>
    </source>
</evidence>
<comment type="caution">
    <text evidence="1">The sequence shown here is derived from an EMBL/GenBank/DDBJ whole genome shotgun (WGS) entry which is preliminary data.</text>
</comment>
<evidence type="ECO:0000313" key="1">
    <source>
        <dbReference type="EMBL" id="MDG5753371.1"/>
    </source>
</evidence>
<accession>A0ABT6H4K9</accession>
<protein>
    <submittedName>
        <fullName evidence="1">Uncharacterized protein</fullName>
    </submittedName>
</protein>
<dbReference type="EMBL" id="JARULN010000002">
    <property type="protein sequence ID" value="MDG5753371.1"/>
    <property type="molecule type" value="Genomic_DNA"/>
</dbReference>
<proteinExistence type="predicted"/>
<organism evidence="1 2">
    <name type="scientific">Ectobacillus antri</name>
    <dbReference type="NCBI Taxonomy" id="2486280"/>
    <lineage>
        <taxon>Bacteria</taxon>
        <taxon>Bacillati</taxon>
        <taxon>Bacillota</taxon>
        <taxon>Bacilli</taxon>
        <taxon>Bacillales</taxon>
        <taxon>Bacillaceae</taxon>
        <taxon>Ectobacillus</taxon>
    </lineage>
</organism>
<dbReference type="Proteomes" id="UP001218246">
    <property type="component" value="Unassembled WGS sequence"/>
</dbReference>